<dbReference type="CDD" id="cd00093">
    <property type="entry name" value="HTH_XRE"/>
    <property type="match status" value="1"/>
</dbReference>
<dbReference type="InterPro" id="IPR001387">
    <property type="entry name" value="Cro/C1-type_HTH"/>
</dbReference>
<dbReference type="Pfam" id="PF01381">
    <property type="entry name" value="HTH_3"/>
    <property type="match status" value="1"/>
</dbReference>
<accession>A0A3B1AJ70</accession>
<dbReference type="EMBL" id="UOFX01000010">
    <property type="protein sequence ID" value="VAX05966.1"/>
    <property type="molecule type" value="Genomic_DNA"/>
</dbReference>
<dbReference type="GO" id="GO:0003677">
    <property type="term" value="F:DNA binding"/>
    <property type="evidence" value="ECO:0007669"/>
    <property type="project" value="InterPro"/>
</dbReference>
<evidence type="ECO:0000259" key="1">
    <source>
        <dbReference type="PROSITE" id="PS50943"/>
    </source>
</evidence>
<name>A0A3B1AJ70_9ZZZZ</name>
<organism evidence="2">
    <name type="scientific">hydrothermal vent metagenome</name>
    <dbReference type="NCBI Taxonomy" id="652676"/>
    <lineage>
        <taxon>unclassified sequences</taxon>
        <taxon>metagenomes</taxon>
        <taxon>ecological metagenomes</taxon>
    </lineage>
</organism>
<proteinExistence type="predicted"/>
<protein>
    <recommendedName>
        <fullName evidence="1">HTH cro/C1-type domain-containing protein</fullName>
    </recommendedName>
</protein>
<reference evidence="2" key="1">
    <citation type="submission" date="2018-06" db="EMBL/GenBank/DDBJ databases">
        <authorList>
            <person name="Zhirakovskaya E."/>
        </authorList>
    </citation>
    <scope>NUCLEOTIDE SEQUENCE</scope>
</reference>
<evidence type="ECO:0000313" key="2">
    <source>
        <dbReference type="EMBL" id="VAX05966.1"/>
    </source>
</evidence>
<dbReference type="SUPFAM" id="SSF47413">
    <property type="entry name" value="lambda repressor-like DNA-binding domains"/>
    <property type="match status" value="1"/>
</dbReference>
<dbReference type="Gene3D" id="1.10.260.40">
    <property type="entry name" value="lambda repressor-like DNA-binding domains"/>
    <property type="match status" value="1"/>
</dbReference>
<feature type="domain" description="HTH cro/C1-type" evidence="1">
    <location>
        <begin position="34"/>
        <end position="92"/>
    </location>
</feature>
<gene>
    <name evidence="2" type="ORF">MNBD_GAMMA26-646</name>
</gene>
<dbReference type="SMART" id="SM00530">
    <property type="entry name" value="HTH_XRE"/>
    <property type="match status" value="1"/>
</dbReference>
<dbReference type="InterPro" id="IPR010982">
    <property type="entry name" value="Lambda_DNA-bd_dom_sf"/>
</dbReference>
<dbReference type="PROSITE" id="PS50943">
    <property type="entry name" value="HTH_CROC1"/>
    <property type="match status" value="1"/>
</dbReference>
<dbReference type="AlphaFoldDB" id="A0A3B1AJ70"/>
<sequence length="96" mass="10644">MLTHKELTKKMLSNPKVKSEYDSLEEEFLLFDELLKARMNAGLTQSDVANRMGTKTPAVARLEAGGGNKQHSPSISTLRKYASAVGCHLEIRLVQN</sequence>